<dbReference type="EMBL" id="CM008977">
    <property type="protein sequence ID" value="PNW72110.1"/>
    <property type="molecule type" value="Genomic_DNA"/>
</dbReference>
<dbReference type="AlphaFoldDB" id="A0A2K3CV01"/>
<keyword evidence="2" id="KW-1185">Reference proteome</keyword>
<reference evidence="1 2" key="1">
    <citation type="journal article" date="2007" name="Science">
        <title>The Chlamydomonas genome reveals the evolution of key animal and plant functions.</title>
        <authorList>
            <person name="Merchant S.S."/>
            <person name="Prochnik S.E."/>
            <person name="Vallon O."/>
            <person name="Harris E.H."/>
            <person name="Karpowicz S.J."/>
            <person name="Witman G.B."/>
            <person name="Terry A."/>
            <person name="Salamov A."/>
            <person name="Fritz-Laylin L.K."/>
            <person name="Marechal-Drouard L."/>
            <person name="Marshall W.F."/>
            <person name="Qu L.H."/>
            <person name="Nelson D.R."/>
            <person name="Sanderfoot A.A."/>
            <person name="Spalding M.H."/>
            <person name="Kapitonov V.V."/>
            <person name="Ren Q."/>
            <person name="Ferris P."/>
            <person name="Lindquist E."/>
            <person name="Shapiro H."/>
            <person name="Lucas S.M."/>
            <person name="Grimwood J."/>
            <person name="Schmutz J."/>
            <person name="Cardol P."/>
            <person name="Cerutti H."/>
            <person name="Chanfreau G."/>
            <person name="Chen C.L."/>
            <person name="Cognat V."/>
            <person name="Croft M.T."/>
            <person name="Dent R."/>
            <person name="Dutcher S."/>
            <person name="Fernandez E."/>
            <person name="Fukuzawa H."/>
            <person name="Gonzalez-Ballester D."/>
            <person name="Gonzalez-Halphen D."/>
            <person name="Hallmann A."/>
            <person name="Hanikenne M."/>
            <person name="Hippler M."/>
            <person name="Inwood W."/>
            <person name="Jabbari K."/>
            <person name="Kalanon M."/>
            <person name="Kuras R."/>
            <person name="Lefebvre P.A."/>
            <person name="Lemaire S.D."/>
            <person name="Lobanov A.V."/>
            <person name="Lohr M."/>
            <person name="Manuell A."/>
            <person name="Meier I."/>
            <person name="Mets L."/>
            <person name="Mittag M."/>
            <person name="Mittelmeier T."/>
            <person name="Moroney J.V."/>
            <person name="Moseley J."/>
            <person name="Napoli C."/>
            <person name="Nedelcu A.M."/>
            <person name="Niyogi K."/>
            <person name="Novoselov S.V."/>
            <person name="Paulsen I.T."/>
            <person name="Pazour G."/>
            <person name="Purton S."/>
            <person name="Ral J.P."/>
            <person name="Riano-Pachon D.M."/>
            <person name="Riekhof W."/>
            <person name="Rymarquis L."/>
            <person name="Schroda M."/>
            <person name="Stern D."/>
            <person name="Umen J."/>
            <person name="Willows R."/>
            <person name="Wilson N."/>
            <person name="Zimmer S.L."/>
            <person name="Allmer J."/>
            <person name="Balk J."/>
            <person name="Bisova K."/>
            <person name="Chen C.J."/>
            <person name="Elias M."/>
            <person name="Gendler K."/>
            <person name="Hauser C."/>
            <person name="Lamb M.R."/>
            <person name="Ledford H."/>
            <person name="Long J.C."/>
            <person name="Minagawa J."/>
            <person name="Page M.D."/>
            <person name="Pan J."/>
            <person name="Pootakham W."/>
            <person name="Roje S."/>
            <person name="Rose A."/>
            <person name="Stahlberg E."/>
            <person name="Terauchi A.M."/>
            <person name="Yang P."/>
            <person name="Ball S."/>
            <person name="Bowler C."/>
            <person name="Dieckmann C.L."/>
            <person name="Gladyshev V.N."/>
            <person name="Green P."/>
            <person name="Jorgensen R."/>
            <person name="Mayfield S."/>
            <person name="Mueller-Roeber B."/>
            <person name="Rajamani S."/>
            <person name="Sayre R.T."/>
            <person name="Brokstein P."/>
            <person name="Dubchak I."/>
            <person name="Goodstein D."/>
            <person name="Hornick L."/>
            <person name="Huang Y.W."/>
            <person name="Jhaveri J."/>
            <person name="Luo Y."/>
            <person name="Martinez D."/>
            <person name="Ngau W.C."/>
            <person name="Otillar B."/>
            <person name="Poliakov A."/>
            <person name="Porter A."/>
            <person name="Szajkowski L."/>
            <person name="Werner G."/>
            <person name="Zhou K."/>
            <person name="Grigoriev I.V."/>
            <person name="Rokhsar D.S."/>
            <person name="Grossman A.R."/>
        </authorList>
    </citation>
    <scope>NUCLEOTIDE SEQUENCE [LARGE SCALE GENOMIC DNA]</scope>
    <source>
        <strain evidence="2">CC-503</strain>
    </source>
</reference>
<sequence>MLPDEHVAVWPAQRGRCSGGAARFCAAPAHPVPRLLCRVLGAASSRAGLQQQRAARCPAYYEQGVSRMGHGHWSEGVPHRELAQLPAAVQLVSCGQTQCSSSQSHTVEPVPAADFFSRGNPFPPTTRATLTG</sequence>
<dbReference type="InParanoid" id="A0A2K3CV01"/>
<dbReference type="KEGG" id="cre:CHLRE_16g682052v5"/>
<evidence type="ECO:0000313" key="2">
    <source>
        <dbReference type="Proteomes" id="UP000006906"/>
    </source>
</evidence>
<proteinExistence type="predicted"/>
<dbReference type="GeneID" id="5717566"/>
<organism evidence="1 2">
    <name type="scientific">Chlamydomonas reinhardtii</name>
    <name type="common">Chlamydomonas smithii</name>
    <dbReference type="NCBI Taxonomy" id="3055"/>
    <lineage>
        <taxon>Eukaryota</taxon>
        <taxon>Viridiplantae</taxon>
        <taxon>Chlorophyta</taxon>
        <taxon>core chlorophytes</taxon>
        <taxon>Chlorophyceae</taxon>
        <taxon>CS clade</taxon>
        <taxon>Chlamydomonadales</taxon>
        <taxon>Chlamydomonadaceae</taxon>
        <taxon>Chlamydomonas</taxon>
    </lineage>
</organism>
<protein>
    <submittedName>
        <fullName evidence="1">Uncharacterized protein</fullName>
    </submittedName>
</protein>
<dbReference type="RefSeq" id="XP_001692059.2">
    <property type="nucleotide sequence ID" value="XM_001692007.2"/>
</dbReference>
<dbReference type="Gramene" id="PNW72110">
    <property type="protein sequence ID" value="PNW72110"/>
    <property type="gene ID" value="CHLRE_16g682052v5"/>
</dbReference>
<dbReference type="Proteomes" id="UP000006906">
    <property type="component" value="Chromosome 16"/>
</dbReference>
<dbReference type="PaxDb" id="3055-EDP04549"/>
<gene>
    <name evidence="1" type="ORF">CHLRE_16g682052v5</name>
</gene>
<accession>A0A2K3CV01</accession>
<name>A0A2K3CV01_CHLRE</name>
<evidence type="ECO:0000313" key="1">
    <source>
        <dbReference type="EMBL" id="PNW72110.1"/>
    </source>
</evidence>